<dbReference type="PANTHER" id="PTHR43883">
    <property type="entry name" value="SLR0207 PROTEIN"/>
    <property type="match status" value="1"/>
</dbReference>
<dbReference type="AlphaFoldDB" id="A0A832GKF5"/>
<dbReference type="Pfam" id="PF13671">
    <property type="entry name" value="AAA_33"/>
    <property type="match status" value="1"/>
</dbReference>
<evidence type="ECO:0000313" key="1">
    <source>
        <dbReference type="EMBL" id="HGV54948.1"/>
    </source>
</evidence>
<proteinExistence type="predicted"/>
<accession>A0A832GKF5</accession>
<organism evidence="1">
    <name type="scientific">Caldimicrobium thiodismutans</name>
    <dbReference type="NCBI Taxonomy" id="1653476"/>
    <lineage>
        <taxon>Bacteria</taxon>
        <taxon>Pseudomonadati</taxon>
        <taxon>Thermodesulfobacteriota</taxon>
        <taxon>Thermodesulfobacteria</taxon>
        <taxon>Thermodesulfobacteriales</taxon>
        <taxon>Thermodesulfobacteriaceae</taxon>
        <taxon>Caldimicrobium</taxon>
    </lineage>
</organism>
<comment type="caution">
    <text evidence="1">The sequence shown here is derived from an EMBL/GenBank/DDBJ whole genome shotgun (WGS) entry which is preliminary data.</text>
</comment>
<gene>
    <name evidence="1" type="ORF">ENT73_02505</name>
</gene>
<dbReference type="Gene3D" id="3.40.50.300">
    <property type="entry name" value="P-loop containing nucleotide triphosphate hydrolases"/>
    <property type="match status" value="1"/>
</dbReference>
<reference evidence="1" key="1">
    <citation type="journal article" date="2020" name="mSystems">
        <title>Genome- and Community-Level Interaction Insights into Carbon Utilization and Element Cycling Functions of Hydrothermarchaeota in Hydrothermal Sediment.</title>
        <authorList>
            <person name="Zhou Z."/>
            <person name="Liu Y."/>
            <person name="Xu W."/>
            <person name="Pan J."/>
            <person name="Luo Z.H."/>
            <person name="Li M."/>
        </authorList>
    </citation>
    <scope>NUCLEOTIDE SEQUENCE [LARGE SCALE GENOMIC DNA]</scope>
    <source>
        <strain evidence="1">SpSt-605</strain>
    </source>
</reference>
<dbReference type="PANTHER" id="PTHR43883:SF1">
    <property type="entry name" value="GLUCONOKINASE"/>
    <property type="match status" value="1"/>
</dbReference>
<dbReference type="GO" id="GO:0016740">
    <property type="term" value="F:transferase activity"/>
    <property type="evidence" value="ECO:0007669"/>
    <property type="project" value="UniProtKB-KW"/>
</dbReference>
<dbReference type="SUPFAM" id="SSF56112">
    <property type="entry name" value="Protein kinase-like (PK-like)"/>
    <property type="match status" value="1"/>
</dbReference>
<dbReference type="EMBL" id="DSZU01000041">
    <property type="protein sequence ID" value="HGV54948.1"/>
    <property type="molecule type" value="Genomic_DNA"/>
</dbReference>
<name>A0A832GKF5_9BACT</name>
<keyword evidence="1" id="KW-0808">Transferase</keyword>
<protein>
    <submittedName>
        <fullName evidence="1">Aminoglycoside phosphotransferase</fullName>
    </submittedName>
</protein>
<dbReference type="InterPro" id="IPR052732">
    <property type="entry name" value="Cell-binding_unc_protein"/>
</dbReference>
<dbReference type="InterPro" id="IPR027417">
    <property type="entry name" value="P-loop_NTPase"/>
</dbReference>
<sequence>MEKYNWSELLTPESLPFKTTYFKILQTHISYVLITDSLVYKIKKPVNFGFLDFTTLEKRKFFCEREVELNKRLCGDLYLGVVSIVKKGERYYLEGEGEPVEYAVKMKRLPEEGMMQRLLSEGKFTKAHLDLLVDTLVPFYQRAETGERVNYYGSLEVVKFNIEENFQQTAPFVGKALTERKYNHIKNYAFTFMEKRAELFEERIKGGFIRDGHGDLYSANICFDDLKRVYVFDCIEFNERFRCGDVASDLAFLAMDLDFYRLRELSQYFIERYVEKSGDIALLEVLDFYKCYRAYVRGKIGCFTFADERVPEKERQEALLQAQKYFDLAFFYSQGLPKVAIFMGLSGTGKSFLAQKFLEKIPAIYISSDITRKQILGLSPEEHHYAEFEKGIYAPEITERTYKAMLERALEEISYGRDVVLDATFRERRYQELFHRELISRGIEPYWVLCTAPDEVVRERMQKRLKEKTASDALFDIYLAQKARFEPPTEGKILSLDTSQPLSFLLETLFQFLDF</sequence>
<dbReference type="InterPro" id="IPR011009">
    <property type="entry name" value="Kinase-like_dom_sf"/>
</dbReference>
<dbReference type="SUPFAM" id="SSF52540">
    <property type="entry name" value="P-loop containing nucleoside triphosphate hydrolases"/>
    <property type="match status" value="1"/>
</dbReference>